<accession>A0A972FY28</accession>
<dbReference type="Gene3D" id="3.40.50.1820">
    <property type="entry name" value="alpha/beta hydrolase"/>
    <property type="match status" value="1"/>
</dbReference>
<name>A0A972FY28_9GAMM</name>
<feature type="domain" description="AB hydrolase-1" evidence="1">
    <location>
        <begin position="5"/>
        <end position="235"/>
    </location>
</feature>
<keyword evidence="2" id="KW-0378">Hydrolase</keyword>
<dbReference type="Pfam" id="PF12697">
    <property type="entry name" value="Abhydrolase_6"/>
    <property type="match status" value="1"/>
</dbReference>
<keyword evidence="3" id="KW-1185">Reference proteome</keyword>
<evidence type="ECO:0000313" key="3">
    <source>
        <dbReference type="Proteomes" id="UP000737113"/>
    </source>
</evidence>
<sequence>MATWVLLRGLMRDHRHWQGFEHRLREQGLAVITPDLPGNGELAHEVSPAHMRDYADAVWRQLGQANDLHLVGLSMGGMLALEMARQAPERIARVFLLNCSAANLSPWYQRFSPMGLLKACIDCRKSPHLNLLESLILKLTSYRHGRDFGLISQWSDLRRVSHTRWCNLLRQVWAAAHFRAPAAIEVPLVLIYGREDRLVNPVCSYRLARFYRLDVSELPHCGHDIALDNPEALLALLLDRRRSP</sequence>
<dbReference type="AlphaFoldDB" id="A0A972FY28"/>
<dbReference type="EMBL" id="JAAXYH010000001">
    <property type="protein sequence ID" value="NMH63659.1"/>
    <property type="molecule type" value="Genomic_DNA"/>
</dbReference>
<proteinExistence type="predicted"/>
<evidence type="ECO:0000259" key="1">
    <source>
        <dbReference type="Pfam" id="PF12697"/>
    </source>
</evidence>
<dbReference type="GO" id="GO:0016787">
    <property type="term" value="F:hydrolase activity"/>
    <property type="evidence" value="ECO:0007669"/>
    <property type="project" value="UniProtKB-KW"/>
</dbReference>
<comment type="caution">
    <text evidence="2">The sequence shown here is derived from an EMBL/GenBank/DDBJ whole genome shotgun (WGS) entry which is preliminary data.</text>
</comment>
<dbReference type="InterPro" id="IPR050266">
    <property type="entry name" value="AB_hydrolase_sf"/>
</dbReference>
<evidence type="ECO:0000313" key="2">
    <source>
        <dbReference type="EMBL" id="NMH63659.1"/>
    </source>
</evidence>
<gene>
    <name evidence="2" type="ORF">HC757_00470</name>
</gene>
<dbReference type="RefSeq" id="WP_169562301.1">
    <property type="nucleotide sequence ID" value="NZ_JAAXYH010000001.1"/>
</dbReference>
<dbReference type="PANTHER" id="PTHR43798">
    <property type="entry name" value="MONOACYLGLYCEROL LIPASE"/>
    <property type="match status" value="1"/>
</dbReference>
<reference evidence="2" key="1">
    <citation type="submission" date="2020-04" db="EMBL/GenBank/DDBJ databases">
        <title>Description of Shewanella salipaludis sp. nov., isolated from a salt marsh.</title>
        <authorList>
            <person name="Park S."/>
            <person name="Yoon J.-H."/>
        </authorList>
    </citation>
    <scope>NUCLEOTIDE SEQUENCE</scope>
    <source>
        <strain evidence="2">SHSM-M6</strain>
    </source>
</reference>
<dbReference type="InterPro" id="IPR029058">
    <property type="entry name" value="AB_hydrolase_fold"/>
</dbReference>
<dbReference type="SUPFAM" id="SSF53474">
    <property type="entry name" value="alpha/beta-Hydrolases"/>
    <property type="match status" value="1"/>
</dbReference>
<protein>
    <submittedName>
        <fullName evidence="2">Alpha/beta hydrolase</fullName>
    </submittedName>
</protein>
<dbReference type="PRINTS" id="PR00111">
    <property type="entry name" value="ABHYDROLASE"/>
</dbReference>
<organism evidence="2 3">
    <name type="scientific">Shewanella salipaludis</name>
    <dbReference type="NCBI Taxonomy" id="2723052"/>
    <lineage>
        <taxon>Bacteria</taxon>
        <taxon>Pseudomonadati</taxon>
        <taxon>Pseudomonadota</taxon>
        <taxon>Gammaproteobacteria</taxon>
        <taxon>Alteromonadales</taxon>
        <taxon>Shewanellaceae</taxon>
        <taxon>Shewanella</taxon>
    </lineage>
</organism>
<dbReference type="InterPro" id="IPR000073">
    <property type="entry name" value="AB_hydrolase_1"/>
</dbReference>
<dbReference type="Proteomes" id="UP000737113">
    <property type="component" value="Unassembled WGS sequence"/>
</dbReference>